<dbReference type="InterPro" id="IPR007076">
    <property type="entry name" value="TfoX_N"/>
</dbReference>
<feature type="domain" description="TfoX N-terminal" evidence="1">
    <location>
        <begin position="13"/>
        <end position="54"/>
    </location>
</feature>
<gene>
    <name evidence="2" type="ORF">H8692_07235</name>
</gene>
<reference evidence="2" key="1">
    <citation type="submission" date="2020-08" db="EMBL/GenBank/DDBJ databases">
        <title>Genome public.</title>
        <authorList>
            <person name="Liu C."/>
            <person name="Sun Q."/>
        </authorList>
    </citation>
    <scope>NUCLEOTIDE SEQUENCE</scope>
    <source>
        <strain evidence="2">NSJ-24</strain>
    </source>
</reference>
<comment type="caution">
    <text evidence="2">The sequence shown here is derived from an EMBL/GenBank/DDBJ whole genome shotgun (WGS) entry which is preliminary data.</text>
</comment>
<dbReference type="Proteomes" id="UP000610862">
    <property type="component" value="Unassembled WGS sequence"/>
</dbReference>
<dbReference type="Pfam" id="PF04993">
    <property type="entry name" value="TfoX_N"/>
    <property type="match status" value="1"/>
</dbReference>
<organism evidence="2 3">
    <name type="scientific">Lentihominibacter hominis</name>
    <dbReference type="NCBI Taxonomy" id="2763645"/>
    <lineage>
        <taxon>Bacteria</taxon>
        <taxon>Bacillati</taxon>
        <taxon>Bacillota</taxon>
        <taxon>Clostridia</taxon>
        <taxon>Peptostreptococcales</taxon>
        <taxon>Anaerovoracaceae</taxon>
        <taxon>Lentihominibacter</taxon>
    </lineage>
</organism>
<dbReference type="SUPFAM" id="SSF159894">
    <property type="entry name" value="YgaC/TfoX-N like"/>
    <property type="match status" value="1"/>
</dbReference>
<dbReference type="AlphaFoldDB" id="A0A926I9W8"/>
<name>A0A926I9W8_9FIRM</name>
<evidence type="ECO:0000313" key="3">
    <source>
        <dbReference type="Proteomes" id="UP000610862"/>
    </source>
</evidence>
<protein>
    <submittedName>
        <fullName evidence="2">TfoX/Sxy family protein</fullName>
    </submittedName>
</protein>
<dbReference type="RefSeq" id="WP_187525345.1">
    <property type="nucleotide sequence ID" value="NZ_JACRTA010000002.1"/>
</dbReference>
<dbReference type="EMBL" id="JACRTA010000002">
    <property type="protein sequence ID" value="MBC8568545.1"/>
    <property type="molecule type" value="Genomic_DNA"/>
</dbReference>
<evidence type="ECO:0000259" key="1">
    <source>
        <dbReference type="Pfam" id="PF04993"/>
    </source>
</evidence>
<proteinExistence type="predicted"/>
<evidence type="ECO:0000313" key="2">
    <source>
        <dbReference type="EMBL" id="MBC8568545.1"/>
    </source>
</evidence>
<sequence length="95" mass="10943">MASSEDFVRHVSEQCSKVGNITYRKMFGEYGLYCDGKIFALVCDNQFFVKITSFGKCFKAELKTAPPYDGAKSYFVMDDLDERDFFGLIEELYLL</sequence>
<keyword evidence="3" id="KW-1185">Reference proteome</keyword>
<dbReference type="Gene3D" id="3.30.1460.30">
    <property type="entry name" value="YgaC/TfoX-N like chaperone"/>
    <property type="match status" value="1"/>
</dbReference>
<accession>A0A926I9W8</accession>